<sequence>MAIKKIELRDGKTLVYDDKGRDADRRDLEQWWENEERLVFLARFACSDSVSWMFGVVEYVLQGEELGLTIRIVLLVPVGTDIILGTVSEIREVVIVPKNPTRRLPTVCTNGEENPSASMAHQLFRLKLSGIHDFALDLSGAQYGCYSQVSRWDEYCKERVQYLIVKSFPCSREVINSSLNSGVTETVISQLNRKKSQVSGAMLPAIKEWEERMETG</sequence>
<gene>
    <name evidence="1" type="ORF">B2J93_5777</name>
</gene>
<comment type="caution">
    <text evidence="1">The sequence shown here is derived from an EMBL/GenBank/DDBJ whole genome shotgun (WGS) entry which is preliminary data.</text>
</comment>
<protein>
    <submittedName>
        <fullName evidence="1">Uncharacterized protein</fullName>
    </submittedName>
</protein>
<proteinExistence type="predicted"/>
<reference evidence="1 2" key="1">
    <citation type="submission" date="2017-04" db="EMBL/GenBank/DDBJ databases">
        <title>Draft genome sequence of Marssonina coronaria NL1: causal agent of apple blotch.</title>
        <authorList>
            <person name="Cheng Q."/>
        </authorList>
    </citation>
    <scope>NUCLEOTIDE SEQUENCE [LARGE SCALE GENOMIC DNA]</scope>
    <source>
        <strain evidence="1 2">NL1</strain>
    </source>
</reference>
<dbReference type="OrthoDB" id="432970at2759"/>
<dbReference type="InParanoid" id="A0A218YWM8"/>
<accession>A0A218YWM8</accession>
<evidence type="ECO:0000313" key="1">
    <source>
        <dbReference type="EMBL" id="OWP00207.1"/>
    </source>
</evidence>
<dbReference type="EMBL" id="MZNU01000335">
    <property type="protein sequence ID" value="OWP00207.1"/>
    <property type="molecule type" value="Genomic_DNA"/>
</dbReference>
<organism evidence="1 2">
    <name type="scientific">Diplocarpon coronariae</name>
    <dbReference type="NCBI Taxonomy" id="2795749"/>
    <lineage>
        <taxon>Eukaryota</taxon>
        <taxon>Fungi</taxon>
        <taxon>Dikarya</taxon>
        <taxon>Ascomycota</taxon>
        <taxon>Pezizomycotina</taxon>
        <taxon>Leotiomycetes</taxon>
        <taxon>Helotiales</taxon>
        <taxon>Drepanopezizaceae</taxon>
        <taxon>Diplocarpon</taxon>
    </lineage>
</organism>
<dbReference type="AlphaFoldDB" id="A0A218YWM8"/>
<keyword evidence="2" id="KW-1185">Reference proteome</keyword>
<name>A0A218YWM8_9HELO</name>
<dbReference type="Proteomes" id="UP000242519">
    <property type="component" value="Unassembled WGS sequence"/>
</dbReference>
<evidence type="ECO:0000313" key="2">
    <source>
        <dbReference type="Proteomes" id="UP000242519"/>
    </source>
</evidence>